<evidence type="ECO:0000313" key="1">
    <source>
        <dbReference type="EMBL" id="CCK81491.1"/>
    </source>
</evidence>
<reference evidence="1 2" key="1">
    <citation type="journal article" date="2013" name="Environ. Microbiol.">
        <title>Complete genome, catabolic sub-proteomes and key-metabolites of Desulfobacula toluolica Tol2, a marine, aromatic compound-degrading, sulfate-reducing bacterium.</title>
        <authorList>
            <person name="Wohlbrand L."/>
            <person name="Jacob J.H."/>
            <person name="Kube M."/>
            <person name="Mussmann M."/>
            <person name="Jarling R."/>
            <person name="Beck A."/>
            <person name="Amann R."/>
            <person name="Wilkes H."/>
            <person name="Reinhardt R."/>
            <person name="Rabus R."/>
        </authorList>
    </citation>
    <scope>NUCLEOTIDE SEQUENCE [LARGE SCALE GENOMIC DNA]</scope>
    <source>
        <strain evidence="2">DSM 7467 / Tol2</strain>
    </source>
</reference>
<keyword evidence="2" id="KW-1185">Reference proteome</keyword>
<name>K0NJ49_DESTT</name>
<proteinExistence type="predicted"/>
<dbReference type="Proteomes" id="UP000007347">
    <property type="component" value="Chromosome"/>
</dbReference>
<organism evidence="1 2">
    <name type="scientific">Desulfobacula toluolica (strain DSM 7467 / Tol2)</name>
    <dbReference type="NCBI Taxonomy" id="651182"/>
    <lineage>
        <taxon>Bacteria</taxon>
        <taxon>Pseudomonadati</taxon>
        <taxon>Thermodesulfobacteriota</taxon>
        <taxon>Desulfobacteria</taxon>
        <taxon>Desulfobacterales</taxon>
        <taxon>Desulfobacteraceae</taxon>
        <taxon>Desulfobacula</taxon>
    </lineage>
</organism>
<sequence length="105" mass="12415">MKGTVWIVKDFHIKKHIKGPFIKTDITKRILNSMVENIAVIPPCQCKKKPVKSNYCIVKLIFSYNNRPENVVNNFIKKRKTIKLFHAHNLTMLFILPKNRRHCSR</sequence>
<dbReference type="HOGENOM" id="CLU_2232266_0_0_7"/>
<dbReference type="EMBL" id="FO203503">
    <property type="protein sequence ID" value="CCK81491.1"/>
    <property type="molecule type" value="Genomic_DNA"/>
</dbReference>
<gene>
    <name evidence="1" type="ordered locus">TOL2_C33340</name>
</gene>
<accession>K0NJ49</accession>
<dbReference type="AlphaFoldDB" id="K0NJ49"/>
<dbReference type="STRING" id="651182.TOL2_C33340"/>
<evidence type="ECO:0000313" key="2">
    <source>
        <dbReference type="Proteomes" id="UP000007347"/>
    </source>
</evidence>
<dbReference type="KEGG" id="dto:TOL2_C33340"/>
<protein>
    <submittedName>
        <fullName evidence="1">Uncharacterized protein</fullName>
    </submittedName>
</protein>